<keyword evidence="2" id="KW-1185">Reference proteome</keyword>
<evidence type="ECO:0000313" key="1">
    <source>
        <dbReference type="EMBL" id="CAG9331249.1"/>
    </source>
</evidence>
<evidence type="ECO:0000313" key="2">
    <source>
        <dbReference type="Proteomes" id="UP001162131"/>
    </source>
</evidence>
<comment type="caution">
    <text evidence="1">The sequence shown here is derived from an EMBL/GenBank/DDBJ whole genome shotgun (WGS) entry which is preliminary data.</text>
</comment>
<protein>
    <recommendedName>
        <fullName evidence="3">Shugoshin C-terminal domain-containing protein</fullName>
    </recommendedName>
</protein>
<name>A0AAU9JZ38_9CILI</name>
<sequence>MYREILNTFSPKDLKENISRFENMLSELSYCLEDLEIKRDELKSTNEMLKSAIEIFNSTKPGKPTASDHERSASLTLSTQCTEACETQMEDTDEASILKIKKFPSSPNKINSYPVSPFRTKRLSKVPSYEKVLHKGSTSLEQIQETNEEIKPQKNSIDIIEDVALPKQYFKSKTMAETRCTPYLPKRAPRYPRRSVKDNINS</sequence>
<organism evidence="1 2">
    <name type="scientific">Blepharisma stoltei</name>
    <dbReference type="NCBI Taxonomy" id="1481888"/>
    <lineage>
        <taxon>Eukaryota</taxon>
        <taxon>Sar</taxon>
        <taxon>Alveolata</taxon>
        <taxon>Ciliophora</taxon>
        <taxon>Postciliodesmatophora</taxon>
        <taxon>Heterotrichea</taxon>
        <taxon>Heterotrichida</taxon>
        <taxon>Blepharismidae</taxon>
        <taxon>Blepharisma</taxon>
    </lineage>
</organism>
<dbReference type="EMBL" id="CAJZBQ010000053">
    <property type="protein sequence ID" value="CAG9331249.1"/>
    <property type="molecule type" value="Genomic_DNA"/>
</dbReference>
<proteinExistence type="predicted"/>
<dbReference type="Proteomes" id="UP001162131">
    <property type="component" value="Unassembled WGS sequence"/>
</dbReference>
<dbReference type="AlphaFoldDB" id="A0AAU9JZ38"/>
<evidence type="ECO:0008006" key="3">
    <source>
        <dbReference type="Google" id="ProtNLM"/>
    </source>
</evidence>
<reference evidence="1" key="1">
    <citation type="submission" date="2021-09" db="EMBL/GenBank/DDBJ databases">
        <authorList>
            <consortium name="AG Swart"/>
            <person name="Singh M."/>
            <person name="Singh A."/>
            <person name="Seah K."/>
            <person name="Emmerich C."/>
        </authorList>
    </citation>
    <scope>NUCLEOTIDE SEQUENCE</scope>
    <source>
        <strain evidence="1">ATCC30299</strain>
    </source>
</reference>
<accession>A0AAU9JZ38</accession>
<gene>
    <name evidence="1" type="ORF">BSTOLATCC_MIC53324</name>
</gene>